<dbReference type="EMBL" id="CP048685">
    <property type="protein sequence ID" value="QPJ61623.1"/>
    <property type="molecule type" value="Genomic_DNA"/>
</dbReference>
<dbReference type="AlphaFoldDB" id="A0A7T0G073"/>
<protein>
    <submittedName>
        <fullName evidence="3">Uncharacterized protein</fullName>
    </submittedName>
</protein>
<feature type="compositionally biased region" description="Basic residues" evidence="2">
    <location>
        <begin position="1"/>
        <end position="10"/>
    </location>
</feature>
<evidence type="ECO:0000313" key="4">
    <source>
        <dbReference type="Proteomes" id="UP000594688"/>
    </source>
</evidence>
<proteinExistence type="predicted"/>
<evidence type="ECO:0000256" key="1">
    <source>
        <dbReference type="SAM" id="Coils"/>
    </source>
</evidence>
<gene>
    <name evidence="3" type="ORF">G3M70_06875</name>
</gene>
<keyword evidence="1" id="KW-0175">Coiled coil</keyword>
<name>A0A7T0G073_9BACT</name>
<feature type="region of interest" description="Disordered" evidence="2">
    <location>
        <begin position="1"/>
        <end position="22"/>
    </location>
</feature>
<sequence>MKKNTKKPKEKPKEIRSPKEESSLKEFEFLVHAENLIEHIEAIEEINLNVIPKYRQELKEREKEYDKLLSKYRDDLKKHKKMMEGIVNKNDKIDLKKIIPSLGRIGEGIKTQRGLVVRENAYTMMNQNLLIMMVSKFEIFITNILKAFFSCRPKSIQGMNRSESLENVEKLKTSKKNVESEIEKEIERILRDSHLSQIKYIEDKMNVKIIEHLNMLPEFVELTARRNLFVHNGGVVNSRYIDICRENKVLKKGTIKSGLQLEINTDYIEKASISSIEISFKIGHLIFRKMCEKDNEKIKVGNHFLRRLVNKFLEDKRWDLVIKVCDFVLTTQILSQCTEIEQKGFVFCKCIALRSMGKMSDCFKLLDSTNNTASNLNFIFIKLILLDKFEEAGTYMASNMKRSDSGYEEPEFFTLPLFNDFRETIHFKNVFREIYRKEFDEIGAQIMEASEIRYW</sequence>
<accession>A0A7T0G073</accession>
<dbReference type="Proteomes" id="UP000594688">
    <property type="component" value="Chromosome"/>
</dbReference>
<evidence type="ECO:0000256" key="2">
    <source>
        <dbReference type="SAM" id="MobiDB-lite"/>
    </source>
</evidence>
<organism evidence="3 4">
    <name type="scientific">Candidatus Nitronauta litoralis</name>
    <dbReference type="NCBI Taxonomy" id="2705533"/>
    <lineage>
        <taxon>Bacteria</taxon>
        <taxon>Pseudomonadati</taxon>
        <taxon>Nitrospinota/Tectimicrobiota group</taxon>
        <taxon>Nitrospinota</taxon>
        <taxon>Nitrospinia</taxon>
        <taxon>Nitrospinales</taxon>
        <taxon>Nitrospinaceae</taxon>
        <taxon>Candidatus Nitronauta</taxon>
    </lineage>
</organism>
<dbReference type="KEGG" id="nli:G3M70_06875"/>
<reference evidence="3 4" key="1">
    <citation type="submission" date="2020-02" db="EMBL/GenBank/DDBJ databases">
        <title>Genomic and physiological characterization of two novel Nitrospinaceae genera.</title>
        <authorList>
            <person name="Mueller A.J."/>
            <person name="Jung M.-Y."/>
            <person name="Strachan C.R."/>
            <person name="Herbold C.W."/>
            <person name="Kirkegaard R.H."/>
            <person name="Daims H."/>
        </authorList>
    </citation>
    <scope>NUCLEOTIDE SEQUENCE [LARGE SCALE GENOMIC DNA]</scope>
    <source>
        <strain evidence="3">EB</strain>
    </source>
</reference>
<feature type="compositionally biased region" description="Basic and acidic residues" evidence="2">
    <location>
        <begin position="11"/>
        <end position="22"/>
    </location>
</feature>
<feature type="coiled-coil region" evidence="1">
    <location>
        <begin position="161"/>
        <end position="188"/>
    </location>
</feature>
<evidence type="ECO:0000313" key="3">
    <source>
        <dbReference type="EMBL" id="QPJ61623.1"/>
    </source>
</evidence>